<keyword evidence="9 14" id="KW-0472">Membrane</keyword>
<dbReference type="PANTHER" id="PTHR30622:SF3">
    <property type="entry name" value="UNDECAPRENYL-DIPHOSPHATASE"/>
    <property type="match status" value="1"/>
</dbReference>
<evidence type="ECO:0000256" key="3">
    <source>
        <dbReference type="ARBA" id="ARBA00012374"/>
    </source>
</evidence>
<comment type="function">
    <text evidence="14">Catalyzes the dephosphorylation of undecaprenyl diphosphate (UPP). Confers resistance to bacitracin.</text>
</comment>
<evidence type="ECO:0000256" key="5">
    <source>
        <dbReference type="ARBA" id="ARBA00022475"/>
    </source>
</evidence>
<feature type="transmembrane region" description="Helical" evidence="14">
    <location>
        <begin position="272"/>
        <end position="295"/>
    </location>
</feature>
<dbReference type="GO" id="GO:0009252">
    <property type="term" value="P:peptidoglycan biosynthetic process"/>
    <property type="evidence" value="ECO:0007669"/>
    <property type="project" value="UniProtKB-KW"/>
</dbReference>
<feature type="transmembrane region" description="Helical" evidence="14">
    <location>
        <begin position="130"/>
        <end position="151"/>
    </location>
</feature>
<evidence type="ECO:0000256" key="7">
    <source>
        <dbReference type="ARBA" id="ARBA00022801"/>
    </source>
</evidence>
<comment type="miscellaneous">
    <text evidence="14">Bacitracin is thought to be involved in the inhibition of peptidoglycan synthesis by sequestering undecaprenyl diphosphate, thereby reducing the pool of lipid carrier available.</text>
</comment>
<evidence type="ECO:0000256" key="8">
    <source>
        <dbReference type="ARBA" id="ARBA00022989"/>
    </source>
</evidence>
<feature type="transmembrane region" description="Helical" evidence="14">
    <location>
        <begin position="105"/>
        <end position="124"/>
    </location>
</feature>
<gene>
    <name evidence="14" type="primary">uppP</name>
    <name evidence="15" type="ORF">MIZ01_2661</name>
</gene>
<proteinExistence type="inferred from homology"/>
<evidence type="ECO:0000256" key="1">
    <source>
        <dbReference type="ARBA" id="ARBA00004651"/>
    </source>
</evidence>
<dbReference type="AlphaFoldDB" id="A0AAN2C044"/>
<dbReference type="KEGG" id="seme:MIZ01_2661"/>
<reference evidence="15 16" key="1">
    <citation type="journal article" date="2022" name="Int. J. Syst. Evol. Microbiol.">
        <title>&lt;i&gt;Sideroxyarcus emersonii&lt;/i&gt; gen. nov. sp. nov., a neutrophilic, microaerobic iron- and thiosulfate-oxidizing bacterium isolated from iron-rich wetland sediment.</title>
        <authorList>
            <person name="Kato S."/>
            <person name="Itoh T."/>
            <person name="Iino T."/>
            <person name="Ohkuma M."/>
        </authorList>
    </citation>
    <scope>NUCLEOTIDE SEQUENCE [LARGE SCALE GENOMIC DNA]</scope>
    <source>
        <strain evidence="15 16">MIZ01</strain>
    </source>
</reference>
<keyword evidence="5 14" id="KW-1003">Cell membrane</keyword>
<comment type="similarity">
    <text evidence="2 14">Belongs to the UppP family.</text>
</comment>
<evidence type="ECO:0000256" key="13">
    <source>
        <dbReference type="ARBA" id="ARBA00047594"/>
    </source>
</evidence>
<dbReference type="HAMAP" id="MF_01006">
    <property type="entry name" value="Undec_diphosphatase"/>
    <property type="match status" value="1"/>
</dbReference>
<keyword evidence="7 14" id="KW-0378">Hydrolase</keyword>
<dbReference type="NCBIfam" id="NF001390">
    <property type="entry name" value="PRK00281.1-4"/>
    <property type="match status" value="1"/>
</dbReference>
<keyword evidence="16" id="KW-1185">Reference proteome</keyword>
<evidence type="ECO:0000313" key="15">
    <source>
        <dbReference type="EMBL" id="BCK88855.1"/>
    </source>
</evidence>
<comment type="subcellular location">
    <subcellularLocation>
        <location evidence="1 14">Cell membrane</location>
        <topology evidence="1 14">Multi-pass membrane protein</topology>
    </subcellularLocation>
</comment>
<evidence type="ECO:0000256" key="12">
    <source>
        <dbReference type="ARBA" id="ARBA00032932"/>
    </source>
</evidence>
<name>A0AAN2C044_9PROT</name>
<accession>A0AAN2C044</accession>
<sequence>MDIIILIKAAILGVVEGLTEFLPISSTGHLIMVGDLLNFNDERGKVFEIIIQFAAILAVCWEYRAKILEVFSSLFVQDTPSQLQKRVEGNWVSVDVSRKKSAQRFAINLIIAFLPAAVLGLLFAKAIKEHLFAPVPVAMAFIVGGLIILWAEKRKHTITVETADDMSWKDALKVGCAQTLALIPGTSRSGATIIGGLLFGLSRKAATEFSFFLAIPTLFGATVYEVVKYRHLFHAHDWSLFLVGGLASFVSAFLCVRWLLRFISHHDFTVFAWYRIAFGLAVLATYYSGLVHWSAE</sequence>
<dbReference type="NCBIfam" id="TIGR00753">
    <property type="entry name" value="undec_PP_bacA"/>
    <property type="match status" value="1"/>
</dbReference>
<feature type="transmembrane region" description="Helical" evidence="14">
    <location>
        <begin position="209"/>
        <end position="227"/>
    </location>
</feature>
<dbReference type="InterPro" id="IPR003824">
    <property type="entry name" value="UppP"/>
</dbReference>
<dbReference type="EC" id="3.6.1.27" evidence="3 14"/>
<keyword evidence="8 14" id="KW-1133">Transmembrane helix</keyword>
<dbReference type="RefSeq" id="WP_237247363.1">
    <property type="nucleotide sequence ID" value="NZ_AP023423.1"/>
</dbReference>
<dbReference type="GO" id="GO:0005886">
    <property type="term" value="C:plasma membrane"/>
    <property type="evidence" value="ECO:0007669"/>
    <property type="project" value="UniProtKB-SubCell"/>
</dbReference>
<dbReference type="GO" id="GO:0071555">
    <property type="term" value="P:cell wall organization"/>
    <property type="evidence" value="ECO:0007669"/>
    <property type="project" value="UniProtKB-KW"/>
</dbReference>
<protein>
    <recommendedName>
        <fullName evidence="4 14">Undecaprenyl-diphosphatase</fullName>
        <ecNumber evidence="3 14">3.6.1.27</ecNumber>
    </recommendedName>
    <alternativeName>
        <fullName evidence="12 14">Bacitracin resistance protein</fullName>
    </alternativeName>
    <alternativeName>
        <fullName evidence="11 14">Undecaprenyl pyrophosphate phosphatase</fullName>
    </alternativeName>
</protein>
<dbReference type="GO" id="GO:0050380">
    <property type="term" value="F:undecaprenyl-diphosphatase activity"/>
    <property type="evidence" value="ECO:0007669"/>
    <property type="project" value="UniProtKB-UniRule"/>
</dbReference>
<comment type="catalytic activity">
    <reaction evidence="13 14">
        <text>di-trans,octa-cis-undecaprenyl diphosphate + H2O = di-trans,octa-cis-undecaprenyl phosphate + phosphate + H(+)</text>
        <dbReference type="Rhea" id="RHEA:28094"/>
        <dbReference type="ChEBI" id="CHEBI:15377"/>
        <dbReference type="ChEBI" id="CHEBI:15378"/>
        <dbReference type="ChEBI" id="CHEBI:43474"/>
        <dbReference type="ChEBI" id="CHEBI:58405"/>
        <dbReference type="ChEBI" id="CHEBI:60392"/>
        <dbReference type="EC" id="3.6.1.27"/>
    </reaction>
</comment>
<dbReference type="GO" id="GO:0046677">
    <property type="term" value="P:response to antibiotic"/>
    <property type="evidence" value="ECO:0007669"/>
    <property type="project" value="UniProtKB-UniRule"/>
</dbReference>
<keyword evidence="10 14" id="KW-0046">Antibiotic resistance</keyword>
<dbReference type="Pfam" id="PF02673">
    <property type="entry name" value="BacA"/>
    <property type="match status" value="1"/>
</dbReference>
<evidence type="ECO:0000256" key="4">
    <source>
        <dbReference type="ARBA" id="ARBA00021581"/>
    </source>
</evidence>
<feature type="transmembrane region" description="Helical" evidence="14">
    <location>
        <begin position="239"/>
        <end position="260"/>
    </location>
</feature>
<evidence type="ECO:0000256" key="11">
    <source>
        <dbReference type="ARBA" id="ARBA00032707"/>
    </source>
</evidence>
<dbReference type="Proteomes" id="UP001320326">
    <property type="component" value="Chromosome"/>
</dbReference>
<evidence type="ECO:0000256" key="6">
    <source>
        <dbReference type="ARBA" id="ARBA00022692"/>
    </source>
</evidence>
<dbReference type="NCBIfam" id="NF001389">
    <property type="entry name" value="PRK00281.1-2"/>
    <property type="match status" value="1"/>
</dbReference>
<evidence type="ECO:0000313" key="16">
    <source>
        <dbReference type="Proteomes" id="UP001320326"/>
    </source>
</evidence>
<dbReference type="PANTHER" id="PTHR30622">
    <property type="entry name" value="UNDECAPRENYL-DIPHOSPHATASE"/>
    <property type="match status" value="1"/>
</dbReference>
<keyword evidence="14" id="KW-0573">Peptidoglycan synthesis</keyword>
<organism evidence="15 16">
    <name type="scientific">Sideroxyarcus emersonii</name>
    <dbReference type="NCBI Taxonomy" id="2764705"/>
    <lineage>
        <taxon>Bacteria</taxon>
        <taxon>Pseudomonadati</taxon>
        <taxon>Pseudomonadota</taxon>
        <taxon>Betaproteobacteria</taxon>
        <taxon>Nitrosomonadales</taxon>
        <taxon>Gallionellaceae</taxon>
        <taxon>Sideroxyarcus</taxon>
    </lineage>
</organism>
<evidence type="ECO:0000256" key="2">
    <source>
        <dbReference type="ARBA" id="ARBA00010621"/>
    </source>
</evidence>
<evidence type="ECO:0000256" key="14">
    <source>
        <dbReference type="HAMAP-Rule" id="MF_01006"/>
    </source>
</evidence>
<evidence type="ECO:0000256" key="9">
    <source>
        <dbReference type="ARBA" id="ARBA00023136"/>
    </source>
</evidence>
<dbReference type="GO" id="GO:0008360">
    <property type="term" value="P:regulation of cell shape"/>
    <property type="evidence" value="ECO:0007669"/>
    <property type="project" value="UniProtKB-KW"/>
</dbReference>
<keyword evidence="14" id="KW-0133">Cell shape</keyword>
<evidence type="ECO:0000256" key="10">
    <source>
        <dbReference type="ARBA" id="ARBA00023251"/>
    </source>
</evidence>
<keyword evidence="6 14" id="KW-0812">Transmembrane</keyword>
<keyword evidence="14" id="KW-0961">Cell wall biogenesis/degradation</keyword>
<dbReference type="EMBL" id="AP023423">
    <property type="protein sequence ID" value="BCK88855.1"/>
    <property type="molecule type" value="Genomic_DNA"/>
</dbReference>